<dbReference type="PRINTS" id="PR00778">
    <property type="entry name" value="HTHARSR"/>
</dbReference>
<dbReference type="InterPro" id="IPR011991">
    <property type="entry name" value="ArsR-like_HTH"/>
</dbReference>
<dbReference type="EMBL" id="CP096034">
    <property type="protein sequence ID" value="UPM56145.1"/>
    <property type="molecule type" value="Genomic_DNA"/>
</dbReference>
<dbReference type="SUPFAM" id="SSF46785">
    <property type="entry name" value="Winged helix' DNA-binding domain"/>
    <property type="match status" value="1"/>
</dbReference>
<dbReference type="SMART" id="SM00418">
    <property type="entry name" value="HTH_ARSR"/>
    <property type="match status" value="1"/>
</dbReference>
<evidence type="ECO:0000259" key="4">
    <source>
        <dbReference type="PROSITE" id="PS50987"/>
    </source>
</evidence>
<dbReference type="PANTHER" id="PTHR33154">
    <property type="entry name" value="TRANSCRIPTIONAL REGULATOR, ARSR FAMILY"/>
    <property type="match status" value="1"/>
</dbReference>
<gene>
    <name evidence="5" type="ORF">MY490_10045</name>
</gene>
<name>A0ABY4JQM5_9BACI</name>
<dbReference type="InterPro" id="IPR051081">
    <property type="entry name" value="HTH_MetalResp_TranReg"/>
</dbReference>
<evidence type="ECO:0000313" key="5">
    <source>
        <dbReference type="EMBL" id="UPM56145.1"/>
    </source>
</evidence>
<feature type="domain" description="HTH arsR-type" evidence="4">
    <location>
        <begin position="3"/>
        <end position="98"/>
    </location>
</feature>
<dbReference type="InterPro" id="IPR036388">
    <property type="entry name" value="WH-like_DNA-bd_sf"/>
</dbReference>
<evidence type="ECO:0000256" key="3">
    <source>
        <dbReference type="ARBA" id="ARBA00023163"/>
    </source>
</evidence>
<dbReference type="Gene3D" id="1.10.10.10">
    <property type="entry name" value="Winged helix-like DNA-binding domain superfamily/Winged helix DNA-binding domain"/>
    <property type="match status" value="1"/>
</dbReference>
<dbReference type="RefSeq" id="WP_248269060.1">
    <property type="nucleotide sequence ID" value="NZ_CP096034.1"/>
</dbReference>
<dbReference type="PANTHER" id="PTHR33154:SF18">
    <property type="entry name" value="ARSENICAL RESISTANCE OPERON REPRESSOR"/>
    <property type="match status" value="1"/>
</dbReference>
<keyword evidence="3" id="KW-0804">Transcription</keyword>
<dbReference type="InterPro" id="IPR036390">
    <property type="entry name" value="WH_DNA-bd_sf"/>
</dbReference>
<reference evidence="5 6" key="1">
    <citation type="submission" date="2022-04" db="EMBL/GenBank/DDBJ databases">
        <title>Mechanism of arsenic methylation and mitigation arsenic toxicity by Bacillus sp. LH14 from an Arsenic-Contaminated Paddy Soil.</title>
        <authorList>
            <person name="Wang D."/>
        </authorList>
    </citation>
    <scope>NUCLEOTIDE SEQUENCE [LARGE SCALE GENOMIC DNA]</scope>
    <source>
        <strain evidence="5 6">LH14</strain>
    </source>
</reference>
<keyword evidence="1" id="KW-0805">Transcription regulation</keyword>
<evidence type="ECO:0000256" key="1">
    <source>
        <dbReference type="ARBA" id="ARBA00023015"/>
    </source>
</evidence>
<dbReference type="PROSITE" id="PS50987">
    <property type="entry name" value="HTH_ARSR_2"/>
    <property type="match status" value="1"/>
</dbReference>
<dbReference type="InterPro" id="IPR001845">
    <property type="entry name" value="HTH_ArsR_DNA-bd_dom"/>
</dbReference>
<evidence type="ECO:0000256" key="2">
    <source>
        <dbReference type="ARBA" id="ARBA00023125"/>
    </source>
</evidence>
<dbReference type="Pfam" id="PF01022">
    <property type="entry name" value="HTH_5"/>
    <property type="match status" value="1"/>
</dbReference>
<evidence type="ECO:0000313" key="6">
    <source>
        <dbReference type="Proteomes" id="UP000830639"/>
    </source>
</evidence>
<dbReference type="NCBIfam" id="NF033788">
    <property type="entry name" value="HTH_metalloreg"/>
    <property type="match status" value="1"/>
</dbReference>
<dbReference type="CDD" id="cd00090">
    <property type="entry name" value="HTH_ARSR"/>
    <property type="match status" value="1"/>
</dbReference>
<proteinExistence type="predicted"/>
<protein>
    <submittedName>
        <fullName evidence="5">Metalloregulator ArsR/SmtB family transcription factor</fullName>
    </submittedName>
</protein>
<dbReference type="Proteomes" id="UP000830639">
    <property type="component" value="Chromosome"/>
</dbReference>
<keyword evidence="6" id="KW-1185">Reference proteome</keyword>
<keyword evidence="2" id="KW-0238">DNA-binding</keyword>
<organism evidence="5 6">
    <name type="scientific">Gottfriedia acidiceleris</name>
    <dbReference type="NCBI Taxonomy" id="371036"/>
    <lineage>
        <taxon>Bacteria</taxon>
        <taxon>Bacillati</taxon>
        <taxon>Bacillota</taxon>
        <taxon>Bacilli</taxon>
        <taxon>Bacillales</taxon>
        <taxon>Bacillaceae</taxon>
        <taxon>Gottfriedia</taxon>
    </lineage>
</organism>
<accession>A0ABY4JQM5</accession>
<sequence length="116" mass="13194">MVTSTISIGDVSDIFKLLSDKTRLSIVAILDQQECCVCEFVEAFDMSQPAISQHLRKLKVGGILNETKKGQWVYYSLNKESVFYSMIHNILEHTPAQTELIEKLIKNSPVRQKCCE</sequence>